<organism evidence="5 6">
    <name type="scientific">Fasciolopsis buskii</name>
    <dbReference type="NCBI Taxonomy" id="27845"/>
    <lineage>
        <taxon>Eukaryota</taxon>
        <taxon>Metazoa</taxon>
        <taxon>Spiralia</taxon>
        <taxon>Lophotrochozoa</taxon>
        <taxon>Platyhelminthes</taxon>
        <taxon>Trematoda</taxon>
        <taxon>Digenea</taxon>
        <taxon>Plagiorchiida</taxon>
        <taxon>Echinostomata</taxon>
        <taxon>Echinostomatoidea</taxon>
        <taxon>Fasciolidae</taxon>
        <taxon>Fasciolopsis</taxon>
    </lineage>
</organism>
<dbReference type="InterPro" id="IPR000566">
    <property type="entry name" value="Lipocln_cytosolic_FA-bd_dom"/>
</dbReference>
<gene>
    <name evidence="5" type="ORF">FBUS_06290</name>
</gene>
<dbReference type="PANTHER" id="PTHR11955">
    <property type="entry name" value="FATTY ACID BINDING PROTEIN"/>
    <property type="match status" value="1"/>
</dbReference>
<dbReference type="SUPFAM" id="SSF50814">
    <property type="entry name" value="Lipocalins"/>
    <property type="match status" value="1"/>
</dbReference>
<evidence type="ECO:0000256" key="3">
    <source>
        <dbReference type="RuleBase" id="RU003696"/>
    </source>
</evidence>
<dbReference type="Gene3D" id="2.40.128.20">
    <property type="match status" value="1"/>
</dbReference>
<proteinExistence type="inferred from homology"/>
<dbReference type="Proteomes" id="UP000728185">
    <property type="component" value="Unassembled WGS sequence"/>
</dbReference>
<dbReference type="PRINTS" id="PR00178">
    <property type="entry name" value="FATTYACIDBP"/>
</dbReference>
<dbReference type="InterPro" id="IPR000463">
    <property type="entry name" value="Fatty_acid-bd"/>
</dbReference>
<dbReference type="GO" id="GO:0008289">
    <property type="term" value="F:lipid binding"/>
    <property type="evidence" value="ECO:0007669"/>
    <property type="project" value="UniProtKB-KW"/>
</dbReference>
<dbReference type="CDD" id="cd00742">
    <property type="entry name" value="FABP"/>
    <property type="match status" value="1"/>
</dbReference>
<keyword evidence="2" id="KW-0446">Lipid-binding</keyword>
<protein>
    <submittedName>
        <fullName evidence="5">Fatty acid-binding protein type 3</fullName>
    </submittedName>
</protein>
<dbReference type="AlphaFoldDB" id="A0A8E0S762"/>
<reference evidence="5" key="1">
    <citation type="submission" date="2019-05" db="EMBL/GenBank/DDBJ databases">
        <title>Annotation for the trematode Fasciolopsis buski.</title>
        <authorList>
            <person name="Choi Y.-J."/>
        </authorList>
    </citation>
    <scope>NUCLEOTIDE SEQUENCE</scope>
    <source>
        <strain evidence="5">HT</strain>
        <tissue evidence="5">Whole worm</tissue>
    </source>
</reference>
<dbReference type="OrthoDB" id="412780at2759"/>
<dbReference type="PROSITE" id="PS00214">
    <property type="entry name" value="FABP"/>
    <property type="match status" value="1"/>
</dbReference>
<dbReference type="InterPro" id="IPR012674">
    <property type="entry name" value="Calycin"/>
</dbReference>
<feature type="domain" description="Cytosolic fatty-acid binding proteins" evidence="4">
    <location>
        <begin position="6"/>
        <end position="23"/>
    </location>
</feature>
<dbReference type="EMBL" id="LUCM01000012">
    <property type="protein sequence ID" value="KAA0201253.1"/>
    <property type="molecule type" value="Genomic_DNA"/>
</dbReference>
<evidence type="ECO:0000256" key="2">
    <source>
        <dbReference type="ARBA" id="ARBA00023121"/>
    </source>
</evidence>
<evidence type="ECO:0000313" key="6">
    <source>
        <dbReference type="Proteomes" id="UP000728185"/>
    </source>
</evidence>
<comment type="similarity">
    <text evidence="1 3">Belongs to the calycin superfamily. Fatty-acid binding protein (FABP) family.</text>
</comment>
<name>A0A8E0S762_9TREM</name>
<evidence type="ECO:0000256" key="1">
    <source>
        <dbReference type="ARBA" id="ARBA00008390"/>
    </source>
</evidence>
<evidence type="ECO:0000313" key="5">
    <source>
        <dbReference type="EMBL" id="KAA0201253.1"/>
    </source>
</evidence>
<keyword evidence="3" id="KW-0813">Transport</keyword>
<accession>A0A8E0S762</accession>
<comment type="caution">
    <text evidence="5">The sequence shown here is derived from an EMBL/GenBank/DDBJ whole genome shotgun (WGS) entry which is preliminary data.</text>
</comment>
<dbReference type="InterPro" id="IPR031259">
    <property type="entry name" value="ILBP"/>
</dbReference>
<dbReference type="Pfam" id="PF00061">
    <property type="entry name" value="Lipocalin"/>
    <property type="match status" value="1"/>
</dbReference>
<evidence type="ECO:0000259" key="4">
    <source>
        <dbReference type="PROSITE" id="PS00214"/>
    </source>
</evidence>
<keyword evidence="6" id="KW-1185">Reference proteome</keyword>
<sequence>MTNFVGSWKMDHTHNFDAVLHKLGINVIKRKLIESTKPVITFKLDGNKMTMRTVSALKTTTISFTFDEEFDEETADGRKVKTKFTKESDSRITQVQTDSDNVTHTVREINGDIMTTTATVGDVTAVNTYHKVDH</sequence>